<dbReference type="Pfam" id="PF01638">
    <property type="entry name" value="HxlR"/>
    <property type="match status" value="1"/>
</dbReference>
<dbReference type="RefSeq" id="WP_149649475.1">
    <property type="nucleotide sequence ID" value="NZ_VEWN01000003.1"/>
</dbReference>
<dbReference type="EMBL" id="VEWN01000003">
    <property type="protein sequence ID" value="KAA1057063.1"/>
    <property type="molecule type" value="Genomic_DNA"/>
</dbReference>
<sequence length="145" mass="16952">MRDTAARSLSQEDILRYSQTVCDGLRDDDDGVRREVLAHAGNRWSLGVIHTLGVYGQLRHADIGRRMHGITQRMLTRTLRHLERDGLVVRHDFEEVVPHVEYALSDTGLELLVKMVPLWTWIVENVDHFRRARETFDRDHADEER</sequence>
<reference evidence="5 6" key="1">
    <citation type="submission" date="2019-07" db="EMBL/GenBank/DDBJ databases">
        <title>Genome sequencing of the stress-tolerant strain Azospirillum brasilense Az19.</title>
        <authorList>
            <person name="Maroniche G.A."/>
            <person name="Garcia J.E."/>
            <person name="Pagnussat L."/>
            <person name="Amenta M."/>
            <person name="Creus C.M."/>
        </authorList>
    </citation>
    <scope>NUCLEOTIDE SEQUENCE [LARGE SCALE GENOMIC DNA]</scope>
    <source>
        <strain evidence="5 6">Az19</strain>
    </source>
</reference>
<dbReference type="PANTHER" id="PTHR33204">
    <property type="entry name" value="TRANSCRIPTIONAL REGULATOR, MARR FAMILY"/>
    <property type="match status" value="1"/>
</dbReference>
<evidence type="ECO:0000313" key="5">
    <source>
        <dbReference type="EMBL" id="KAA1057063.1"/>
    </source>
</evidence>
<dbReference type="PANTHER" id="PTHR33204:SF39">
    <property type="entry name" value="TRANSCRIPTIONAL REGULATORY PROTEIN"/>
    <property type="match status" value="1"/>
</dbReference>
<dbReference type="SUPFAM" id="SSF46785">
    <property type="entry name" value="Winged helix' DNA-binding domain"/>
    <property type="match status" value="1"/>
</dbReference>
<dbReference type="InterPro" id="IPR002577">
    <property type="entry name" value="HTH_HxlR"/>
</dbReference>
<evidence type="ECO:0000256" key="2">
    <source>
        <dbReference type="ARBA" id="ARBA00023125"/>
    </source>
</evidence>
<feature type="domain" description="HTH hxlR-type" evidence="4">
    <location>
        <begin position="22"/>
        <end position="130"/>
    </location>
</feature>
<organism evidence="5 6">
    <name type="scientific">Azospirillum argentinense</name>
    <dbReference type="NCBI Taxonomy" id="2970906"/>
    <lineage>
        <taxon>Bacteria</taxon>
        <taxon>Pseudomonadati</taxon>
        <taxon>Pseudomonadota</taxon>
        <taxon>Alphaproteobacteria</taxon>
        <taxon>Rhodospirillales</taxon>
        <taxon>Azospirillaceae</taxon>
        <taxon>Azospirillum</taxon>
    </lineage>
</organism>
<evidence type="ECO:0000256" key="3">
    <source>
        <dbReference type="ARBA" id="ARBA00023163"/>
    </source>
</evidence>
<name>A0A5B0KZF1_9PROT</name>
<dbReference type="PROSITE" id="PS51118">
    <property type="entry name" value="HTH_HXLR"/>
    <property type="match status" value="1"/>
</dbReference>
<evidence type="ECO:0000313" key="6">
    <source>
        <dbReference type="Proteomes" id="UP000325333"/>
    </source>
</evidence>
<dbReference type="AlphaFoldDB" id="A0A5B0KZF1"/>
<keyword evidence="2" id="KW-0238">DNA-binding</keyword>
<dbReference type="GO" id="GO:0003677">
    <property type="term" value="F:DNA binding"/>
    <property type="evidence" value="ECO:0007669"/>
    <property type="project" value="UniProtKB-KW"/>
</dbReference>
<dbReference type="Proteomes" id="UP000325333">
    <property type="component" value="Unassembled WGS sequence"/>
</dbReference>
<keyword evidence="1" id="KW-0805">Transcription regulation</keyword>
<dbReference type="InterPro" id="IPR036390">
    <property type="entry name" value="WH_DNA-bd_sf"/>
</dbReference>
<evidence type="ECO:0000256" key="1">
    <source>
        <dbReference type="ARBA" id="ARBA00023015"/>
    </source>
</evidence>
<proteinExistence type="predicted"/>
<gene>
    <name evidence="5" type="ORF">FH063_003936</name>
</gene>
<dbReference type="InterPro" id="IPR036388">
    <property type="entry name" value="WH-like_DNA-bd_sf"/>
</dbReference>
<evidence type="ECO:0000259" key="4">
    <source>
        <dbReference type="PROSITE" id="PS51118"/>
    </source>
</evidence>
<protein>
    <recommendedName>
        <fullName evidence="4">HTH hxlR-type domain-containing protein</fullName>
    </recommendedName>
</protein>
<keyword evidence="3" id="KW-0804">Transcription</keyword>
<dbReference type="Gene3D" id="1.10.10.10">
    <property type="entry name" value="Winged helix-like DNA-binding domain superfamily/Winged helix DNA-binding domain"/>
    <property type="match status" value="1"/>
</dbReference>
<comment type="caution">
    <text evidence="5">The sequence shown here is derived from an EMBL/GenBank/DDBJ whole genome shotgun (WGS) entry which is preliminary data.</text>
</comment>
<accession>A0A5B0KZF1</accession>